<dbReference type="PANTHER" id="PTHR24271">
    <property type="entry name" value="KALLIKREIN-RELATED"/>
    <property type="match status" value="1"/>
</dbReference>
<evidence type="ECO:0000256" key="1">
    <source>
        <dbReference type="ARBA" id="ARBA00023157"/>
    </source>
</evidence>
<dbReference type="GO" id="GO:0004252">
    <property type="term" value="F:serine-type endopeptidase activity"/>
    <property type="evidence" value="ECO:0007669"/>
    <property type="project" value="InterPro"/>
</dbReference>
<dbReference type="InterPro" id="IPR001254">
    <property type="entry name" value="Trypsin_dom"/>
</dbReference>
<feature type="signal peptide" evidence="2">
    <location>
        <begin position="1"/>
        <end position="21"/>
    </location>
</feature>
<organism evidence="4 5">
    <name type="scientific">Fopius arisanus</name>
    <dbReference type="NCBI Taxonomy" id="64838"/>
    <lineage>
        <taxon>Eukaryota</taxon>
        <taxon>Metazoa</taxon>
        <taxon>Ecdysozoa</taxon>
        <taxon>Arthropoda</taxon>
        <taxon>Hexapoda</taxon>
        <taxon>Insecta</taxon>
        <taxon>Pterygota</taxon>
        <taxon>Neoptera</taxon>
        <taxon>Endopterygota</taxon>
        <taxon>Hymenoptera</taxon>
        <taxon>Apocrita</taxon>
        <taxon>Ichneumonoidea</taxon>
        <taxon>Braconidae</taxon>
        <taxon>Opiinae</taxon>
        <taxon>Fopius</taxon>
    </lineage>
</organism>
<dbReference type="RefSeq" id="XP_011303246.1">
    <property type="nucleotide sequence ID" value="XM_011304944.1"/>
</dbReference>
<dbReference type="KEGG" id="fas:105266625"/>
<dbReference type="Pfam" id="PF00089">
    <property type="entry name" value="Trypsin"/>
    <property type="match status" value="1"/>
</dbReference>
<dbReference type="PANTHER" id="PTHR24271:SF50">
    <property type="match status" value="1"/>
</dbReference>
<dbReference type="GeneID" id="105266625"/>
<keyword evidence="2" id="KW-0732">Signal</keyword>
<dbReference type="InterPro" id="IPR009003">
    <property type="entry name" value="Peptidase_S1_PA"/>
</dbReference>
<proteinExistence type="predicted"/>
<accession>A0A9R1T5V5</accession>
<reference evidence="5" key="1">
    <citation type="submission" date="2025-08" db="UniProtKB">
        <authorList>
            <consortium name="RefSeq"/>
        </authorList>
    </citation>
    <scope>IDENTIFICATION</scope>
    <source>
        <strain evidence="5">USDA-PBARC FA_bdor</strain>
        <tissue evidence="5">Whole organism</tissue>
    </source>
</reference>
<keyword evidence="1" id="KW-1015">Disulfide bond</keyword>
<dbReference type="Gene3D" id="2.40.10.10">
    <property type="entry name" value="Trypsin-like serine proteases"/>
    <property type="match status" value="1"/>
</dbReference>
<evidence type="ECO:0000313" key="4">
    <source>
        <dbReference type="Proteomes" id="UP000694866"/>
    </source>
</evidence>
<evidence type="ECO:0000256" key="2">
    <source>
        <dbReference type="SAM" id="SignalP"/>
    </source>
</evidence>
<dbReference type="InterPro" id="IPR043504">
    <property type="entry name" value="Peptidase_S1_PA_chymotrypsin"/>
</dbReference>
<dbReference type="OrthoDB" id="8189841at2759"/>
<feature type="chain" id="PRO_5040461673" evidence="2">
    <location>
        <begin position="22"/>
        <end position="241"/>
    </location>
</feature>
<evidence type="ECO:0000259" key="3">
    <source>
        <dbReference type="Pfam" id="PF00089"/>
    </source>
</evidence>
<dbReference type="SUPFAM" id="SSF50494">
    <property type="entry name" value="Trypsin-like serine proteases"/>
    <property type="match status" value="1"/>
</dbReference>
<protein>
    <submittedName>
        <fullName evidence="5">Mast cell protease 8-like</fullName>
    </submittedName>
</protein>
<dbReference type="Proteomes" id="UP000694866">
    <property type="component" value="Unplaced"/>
</dbReference>
<feature type="domain" description="Peptidase S1" evidence="3">
    <location>
        <begin position="28"/>
        <end position="221"/>
    </location>
</feature>
<sequence>MAARIILLLLTTVAIFAEVKSLLSETLATQGEFPSIAIIHVSEDEVTIGVLVTPHRILTAWTVIQFHDYRRMRVQLGCLTVENCETPLLRPTHCIPNPAYSTLMIVLRSSVVSSPTVKPAPIGSSIGYSGRNCTFVAFHSEDDQALASIDVQILERNLCRSVLGVNIPEKQACFDDSSVPSSITEDDYGGPILCDGTVIGIMIDYHMTGRTPRVPQRMSNFTMFDQLPDPGSLLYQAAVRR</sequence>
<gene>
    <name evidence="5" type="primary">LOC105266625</name>
</gene>
<keyword evidence="4" id="KW-1185">Reference proteome</keyword>
<evidence type="ECO:0000313" key="5">
    <source>
        <dbReference type="RefSeq" id="XP_011303246.1"/>
    </source>
</evidence>
<name>A0A9R1T5V5_9HYME</name>
<dbReference type="GO" id="GO:0006508">
    <property type="term" value="P:proteolysis"/>
    <property type="evidence" value="ECO:0007669"/>
    <property type="project" value="InterPro"/>
</dbReference>
<dbReference type="AlphaFoldDB" id="A0A9R1T5V5"/>